<name>A0A1E3HBK6_9TREE</name>
<gene>
    <name evidence="1" type="ORF">L202_07268</name>
</gene>
<protein>
    <submittedName>
        <fullName evidence="1">Uncharacterized protein</fullName>
    </submittedName>
</protein>
<organism evidence="1 2">
    <name type="scientific">Cryptococcus amylolentus CBS 6039</name>
    <dbReference type="NCBI Taxonomy" id="1295533"/>
    <lineage>
        <taxon>Eukaryota</taxon>
        <taxon>Fungi</taxon>
        <taxon>Dikarya</taxon>
        <taxon>Basidiomycota</taxon>
        <taxon>Agaricomycotina</taxon>
        <taxon>Tremellomycetes</taxon>
        <taxon>Tremellales</taxon>
        <taxon>Cryptococcaceae</taxon>
        <taxon>Cryptococcus</taxon>
    </lineage>
</organism>
<sequence>MRDTTIDWQGIFSEMSSGAGKFNRHINVCCHFPNIDHLDVPTAALAPFLQKDFEDEGLDEGQIVCLHNVNPAHLKLPVQAEEMRIYLPPSDPSKPEAEAGFESIASMLKTYHGMAELPVDARERPWVIPRFLRIYDSSSTSIDTVRDTLRSSMDWDEGLWKLWTEGVELANGRGVDPCPGCGCGF</sequence>
<accession>A0A1E3HBK6</accession>
<reference evidence="1 2" key="1">
    <citation type="submission" date="2016-06" db="EMBL/GenBank/DDBJ databases">
        <title>Evolution of pathogenesis and genome organization in the Tremellales.</title>
        <authorList>
            <person name="Cuomo C."/>
            <person name="Litvintseva A."/>
            <person name="Heitman J."/>
            <person name="Chen Y."/>
            <person name="Sun S."/>
            <person name="Springer D."/>
            <person name="Dromer F."/>
            <person name="Young S."/>
            <person name="Zeng Q."/>
            <person name="Chapman S."/>
            <person name="Gujja S."/>
            <person name="Saif S."/>
            <person name="Birren B."/>
        </authorList>
    </citation>
    <scope>NUCLEOTIDE SEQUENCE [LARGE SCALE GENOMIC DNA]</scope>
    <source>
        <strain evidence="1 2">CBS 6039</strain>
    </source>
</reference>
<evidence type="ECO:0000313" key="1">
    <source>
        <dbReference type="EMBL" id="ODN73729.1"/>
    </source>
</evidence>
<dbReference type="Proteomes" id="UP000094065">
    <property type="component" value="Unassembled WGS sequence"/>
</dbReference>
<dbReference type="RefSeq" id="XP_018989591.1">
    <property type="nucleotide sequence ID" value="XM_019141948.1"/>
</dbReference>
<dbReference type="AlphaFoldDB" id="A0A1E3HBK6"/>
<dbReference type="GeneID" id="30158577"/>
<comment type="caution">
    <text evidence="1">The sequence shown here is derived from an EMBL/GenBank/DDBJ whole genome shotgun (WGS) entry which is preliminary data.</text>
</comment>
<dbReference type="OrthoDB" id="10430774at2759"/>
<proteinExistence type="predicted"/>
<keyword evidence="2" id="KW-1185">Reference proteome</keyword>
<evidence type="ECO:0000313" key="2">
    <source>
        <dbReference type="Proteomes" id="UP000094065"/>
    </source>
</evidence>
<dbReference type="EMBL" id="AWGJ01000012">
    <property type="protein sequence ID" value="ODN73729.1"/>
    <property type="molecule type" value="Genomic_DNA"/>
</dbReference>